<dbReference type="PRINTS" id="PR00463">
    <property type="entry name" value="EP450I"/>
</dbReference>
<keyword evidence="5 14" id="KW-0349">Heme</keyword>
<dbReference type="PROSITE" id="PS00086">
    <property type="entry name" value="CYTOCHROME_P450"/>
    <property type="match status" value="1"/>
</dbReference>
<dbReference type="InterPro" id="IPR002401">
    <property type="entry name" value="Cyt_P450_E_grp-I"/>
</dbReference>
<evidence type="ECO:0000256" key="3">
    <source>
        <dbReference type="ARBA" id="ARBA00004966"/>
    </source>
</evidence>
<comment type="subcellular location">
    <subcellularLocation>
        <location evidence="2">Membrane</location>
        <topology evidence="2">Single-pass membrane protein</topology>
    </subcellularLocation>
</comment>
<keyword evidence="9 15" id="KW-0560">Oxidoreductase</keyword>
<evidence type="ECO:0000256" key="12">
    <source>
        <dbReference type="ARBA" id="ARBA00023136"/>
    </source>
</evidence>
<evidence type="ECO:0000313" key="17">
    <source>
        <dbReference type="Proteomes" id="UP000092600"/>
    </source>
</evidence>
<dbReference type="EMBL" id="LSRQ01000166">
    <property type="protein sequence ID" value="OAY84853.1"/>
    <property type="molecule type" value="Genomic_DNA"/>
</dbReference>
<keyword evidence="13" id="KW-0284">Flavonoid biosynthesis</keyword>
<evidence type="ECO:0000256" key="10">
    <source>
        <dbReference type="ARBA" id="ARBA00023004"/>
    </source>
</evidence>
<dbReference type="GO" id="GO:0020037">
    <property type="term" value="F:heme binding"/>
    <property type="evidence" value="ECO:0007669"/>
    <property type="project" value="InterPro"/>
</dbReference>
<name>A0A199W6N2_ANACO</name>
<dbReference type="GO" id="GO:0004497">
    <property type="term" value="F:monooxygenase activity"/>
    <property type="evidence" value="ECO:0007669"/>
    <property type="project" value="UniProtKB-KW"/>
</dbReference>
<evidence type="ECO:0000256" key="8">
    <source>
        <dbReference type="ARBA" id="ARBA00022989"/>
    </source>
</evidence>
<evidence type="ECO:0000256" key="4">
    <source>
        <dbReference type="ARBA" id="ARBA00010617"/>
    </source>
</evidence>
<evidence type="ECO:0000256" key="11">
    <source>
        <dbReference type="ARBA" id="ARBA00023033"/>
    </source>
</evidence>
<dbReference type="CDD" id="cd20655">
    <property type="entry name" value="CYP93"/>
    <property type="match status" value="1"/>
</dbReference>
<dbReference type="PRINTS" id="PR00385">
    <property type="entry name" value="P450"/>
</dbReference>
<dbReference type="FunFam" id="1.10.630.10:FF:000019">
    <property type="entry name" value="Cytochrome P450 family protein"/>
    <property type="match status" value="1"/>
</dbReference>
<keyword evidence="7 14" id="KW-0479">Metal-binding</keyword>
<evidence type="ECO:0000256" key="14">
    <source>
        <dbReference type="PIRSR" id="PIRSR602401-1"/>
    </source>
</evidence>
<dbReference type="GO" id="GO:0009813">
    <property type="term" value="P:flavonoid biosynthetic process"/>
    <property type="evidence" value="ECO:0007669"/>
    <property type="project" value="UniProtKB-KW"/>
</dbReference>
<evidence type="ECO:0000256" key="13">
    <source>
        <dbReference type="ARBA" id="ARBA00023241"/>
    </source>
</evidence>
<dbReference type="GO" id="GO:0016020">
    <property type="term" value="C:membrane"/>
    <property type="evidence" value="ECO:0007669"/>
    <property type="project" value="UniProtKB-SubCell"/>
</dbReference>
<evidence type="ECO:0000256" key="6">
    <source>
        <dbReference type="ARBA" id="ARBA00022692"/>
    </source>
</evidence>
<keyword evidence="6" id="KW-0812">Transmembrane</keyword>
<dbReference type="AlphaFoldDB" id="A0A199W6N2"/>
<evidence type="ECO:0000256" key="1">
    <source>
        <dbReference type="ARBA" id="ARBA00001971"/>
    </source>
</evidence>
<comment type="caution">
    <text evidence="16">The sequence shown here is derived from an EMBL/GenBank/DDBJ whole genome shotgun (WGS) entry which is preliminary data.</text>
</comment>
<dbReference type="InterPro" id="IPR036396">
    <property type="entry name" value="Cyt_P450_sf"/>
</dbReference>
<sequence>MEEESLISHPFSVPTTLFTSALLLLLLLLLSLLFFFFKARASSKPKAHYRLPPSPMGLPVIGHLHLLRAPIHRALHRLTLRHGPLIHVRLGSTLCVAAATADLARDLLKTHDAAFSDRPQTIAARHFAYDSAAFAFAPYGPYYRFMRRLCMLELLGSRTVDQLRPIRHAEVAALLRTLLEKSKRREPVNLSWEVIRLTNNEVTRMAASTTSSAVGGEAEEARELVKQVAELIGAFNLEDYIGFCRGWDPQGLSKRMRDVHARFDGLLERIIKGKEEARRSKKKKNSNREGGEEDDDGVVKDVLDILLDVAEDEKAEMKLSRENIKGFIMDIFTAGSDSSAASIEWALAEILNHPRVLQKLRQEIDQVVGNGRIVDETDLPNLPYLQAAVKETLRLHPPAPIIHRQATRDVTVEGYVIPAGTALFVNVWSVGRDPKYWEDPSEFRPERFVDDRAVVDMRGQHFQLIPFGSGRRGCPGMTLALQAVPVAVAALMQCFDWEVSGESCGSNSGSGREEKGTLVDMEEGIGLVSARAHPLILVPVPRLDPFPEI</sequence>
<gene>
    <name evidence="16" type="ORF">ACMD2_10158</name>
</gene>
<keyword evidence="8" id="KW-1133">Transmembrane helix</keyword>
<comment type="pathway">
    <text evidence="3">Secondary metabolite biosynthesis; flavonoid biosynthesis.</text>
</comment>
<dbReference type="STRING" id="4615.A0A199W6N2"/>
<keyword evidence="12" id="KW-0472">Membrane</keyword>
<accession>A0A199W6N2</accession>
<evidence type="ECO:0000313" key="16">
    <source>
        <dbReference type="EMBL" id="OAY84853.1"/>
    </source>
</evidence>
<keyword evidence="10 14" id="KW-0408">Iron</keyword>
<reference evidence="16 17" key="1">
    <citation type="journal article" date="2016" name="DNA Res.">
        <title>The draft genome of MD-2 pineapple using hybrid error correction of long reads.</title>
        <authorList>
            <person name="Redwan R.M."/>
            <person name="Saidin A."/>
            <person name="Kumar S.V."/>
        </authorList>
    </citation>
    <scope>NUCLEOTIDE SEQUENCE [LARGE SCALE GENOMIC DNA]</scope>
    <source>
        <strain evidence="17">cv. MD2</strain>
        <tissue evidence="16">Leaf</tissue>
    </source>
</reference>
<dbReference type="GO" id="GO:0005506">
    <property type="term" value="F:iron ion binding"/>
    <property type="evidence" value="ECO:0007669"/>
    <property type="project" value="InterPro"/>
</dbReference>
<evidence type="ECO:0000256" key="5">
    <source>
        <dbReference type="ARBA" id="ARBA00022617"/>
    </source>
</evidence>
<evidence type="ECO:0000256" key="9">
    <source>
        <dbReference type="ARBA" id="ARBA00023002"/>
    </source>
</evidence>
<protein>
    <submittedName>
        <fullName evidence="16">Cytochrome P450 93A2</fullName>
    </submittedName>
</protein>
<dbReference type="InterPro" id="IPR001128">
    <property type="entry name" value="Cyt_P450"/>
</dbReference>
<dbReference type="InterPro" id="IPR017972">
    <property type="entry name" value="Cyt_P450_CS"/>
</dbReference>
<dbReference type="GO" id="GO:0016705">
    <property type="term" value="F:oxidoreductase activity, acting on paired donors, with incorporation or reduction of molecular oxygen"/>
    <property type="evidence" value="ECO:0007669"/>
    <property type="project" value="InterPro"/>
</dbReference>
<comment type="similarity">
    <text evidence="4 15">Belongs to the cytochrome P450 family.</text>
</comment>
<comment type="cofactor">
    <cofactor evidence="1 14">
        <name>heme</name>
        <dbReference type="ChEBI" id="CHEBI:30413"/>
    </cofactor>
</comment>
<dbReference type="Gene3D" id="1.10.630.10">
    <property type="entry name" value="Cytochrome P450"/>
    <property type="match status" value="1"/>
</dbReference>
<dbReference type="Proteomes" id="UP000092600">
    <property type="component" value="Unassembled WGS sequence"/>
</dbReference>
<organism evidence="16 17">
    <name type="scientific">Ananas comosus</name>
    <name type="common">Pineapple</name>
    <name type="synonym">Ananas ananas</name>
    <dbReference type="NCBI Taxonomy" id="4615"/>
    <lineage>
        <taxon>Eukaryota</taxon>
        <taxon>Viridiplantae</taxon>
        <taxon>Streptophyta</taxon>
        <taxon>Embryophyta</taxon>
        <taxon>Tracheophyta</taxon>
        <taxon>Spermatophyta</taxon>
        <taxon>Magnoliopsida</taxon>
        <taxon>Liliopsida</taxon>
        <taxon>Poales</taxon>
        <taxon>Bromeliaceae</taxon>
        <taxon>Bromelioideae</taxon>
        <taxon>Ananas</taxon>
    </lineage>
</organism>
<proteinExistence type="inferred from homology"/>
<dbReference type="Pfam" id="PF00067">
    <property type="entry name" value="p450"/>
    <property type="match status" value="1"/>
</dbReference>
<evidence type="ECO:0000256" key="15">
    <source>
        <dbReference type="RuleBase" id="RU000461"/>
    </source>
</evidence>
<evidence type="ECO:0000256" key="7">
    <source>
        <dbReference type="ARBA" id="ARBA00022723"/>
    </source>
</evidence>
<feature type="binding site" description="axial binding residue" evidence="14">
    <location>
        <position position="474"/>
    </location>
    <ligand>
        <name>heme</name>
        <dbReference type="ChEBI" id="CHEBI:30413"/>
    </ligand>
    <ligandPart>
        <name>Fe</name>
        <dbReference type="ChEBI" id="CHEBI:18248"/>
    </ligandPart>
</feature>
<evidence type="ECO:0000256" key="2">
    <source>
        <dbReference type="ARBA" id="ARBA00004167"/>
    </source>
</evidence>
<dbReference type="SUPFAM" id="SSF48264">
    <property type="entry name" value="Cytochrome P450"/>
    <property type="match status" value="1"/>
</dbReference>
<dbReference type="PANTHER" id="PTHR47944:SF17">
    <property type="entry name" value="3,9-DIHYDROXYPTEROCARPAN 6A-MONOOXYGENASE"/>
    <property type="match status" value="1"/>
</dbReference>
<dbReference type="PANTHER" id="PTHR47944">
    <property type="entry name" value="CYTOCHROME P450 98A9"/>
    <property type="match status" value="1"/>
</dbReference>
<keyword evidence="11 15" id="KW-0503">Monooxygenase</keyword>